<gene>
    <name evidence="1" type="ORF">K1T71_005094</name>
</gene>
<dbReference type="Proteomes" id="UP000824533">
    <property type="component" value="Linkage Group LG08"/>
</dbReference>
<sequence length="113" mass="12930">MVLVCNIGDYRRGAIETRAVGEGLKRAEDGNHQYTRKFFRTFRESIRDDAVPYSTVAYWVAEFKRGRSNCKDDPRSGRRSTSCAIDRTGVKTELQQSGLATRSQLSRHRNTIE</sequence>
<organism evidence="1 2">
    <name type="scientific">Dendrolimus kikuchii</name>
    <dbReference type="NCBI Taxonomy" id="765133"/>
    <lineage>
        <taxon>Eukaryota</taxon>
        <taxon>Metazoa</taxon>
        <taxon>Ecdysozoa</taxon>
        <taxon>Arthropoda</taxon>
        <taxon>Hexapoda</taxon>
        <taxon>Insecta</taxon>
        <taxon>Pterygota</taxon>
        <taxon>Neoptera</taxon>
        <taxon>Endopterygota</taxon>
        <taxon>Lepidoptera</taxon>
        <taxon>Glossata</taxon>
        <taxon>Ditrysia</taxon>
        <taxon>Bombycoidea</taxon>
        <taxon>Lasiocampidae</taxon>
        <taxon>Dendrolimus</taxon>
    </lineage>
</organism>
<accession>A0ACC1D766</accession>
<protein>
    <submittedName>
        <fullName evidence="1">Uncharacterized protein</fullName>
    </submittedName>
</protein>
<evidence type="ECO:0000313" key="1">
    <source>
        <dbReference type="EMBL" id="KAJ0179382.1"/>
    </source>
</evidence>
<reference evidence="1 2" key="1">
    <citation type="journal article" date="2021" name="Front. Genet.">
        <title>Chromosome-Level Genome Assembly Reveals Significant Gene Expansion in the Toll and IMD Signaling Pathways of Dendrolimus kikuchii.</title>
        <authorList>
            <person name="Zhou J."/>
            <person name="Wu P."/>
            <person name="Xiong Z."/>
            <person name="Liu N."/>
            <person name="Zhao N."/>
            <person name="Ji M."/>
            <person name="Qiu Y."/>
            <person name="Yang B."/>
        </authorList>
    </citation>
    <scope>NUCLEOTIDE SEQUENCE [LARGE SCALE GENOMIC DNA]</scope>
    <source>
        <strain evidence="1">Ann1</strain>
    </source>
</reference>
<proteinExistence type="predicted"/>
<keyword evidence="2" id="KW-1185">Reference proteome</keyword>
<name>A0ACC1D766_9NEOP</name>
<dbReference type="EMBL" id="CM034394">
    <property type="protein sequence ID" value="KAJ0179382.1"/>
    <property type="molecule type" value="Genomic_DNA"/>
</dbReference>
<comment type="caution">
    <text evidence="1">The sequence shown here is derived from an EMBL/GenBank/DDBJ whole genome shotgun (WGS) entry which is preliminary data.</text>
</comment>
<evidence type="ECO:0000313" key="2">
    <source>
        <dbReference type="Proteomes" id="UP000824533"/>
    </source>
</evidence>